<dbReference type="AlphaFoldDB" id="A0A2A8CYU3"/>
<dbReference type="InterPro" id="IPR003961">
    <property type="entry name" value="FN3_dom"/>
</dbReference>
<feature type="domain" description="Secretion system C-terminal sorting" evidence="1">
    <location>
        <begin position="616"/>
        <end position="691"/>
    </location>
</feature>
<keyword evidence="3" id="KW-1185">Reference proteome</keyword>
<dbReference type="Proteomes" id="UP000220102">
    <property type="component" value="Unassembled WGS sequence"/>
</dbReference>
<reference evidence="2 3" key="1">
    <citation type="submission" date="2017-10" db="EMBL/GenBank/DDBJ databases">
        <title>Draft genome of Longibacter Salinarum.</title>
        <authorList>
            <person name="Goh K.M."/>
            <person name="Shamsir M.S."/>
            <person name="Lim S.W."/>
        </authorList>
    </citation>
    <scope>NUCLEOTIDE SEQUENCE [LARGE SCALE GENOMIC DNA]</scope>
    <source>
        <strain evidence="2 3">KCTC 52045</strain>
    </source>
</reference>
<dbReference type="EMBL" id="PDEQ01000003">
    <property type="protein sequence ID" value="PEN13784.1"/>
    <property type="molecule type" value="Genomic_DNA"/>
</dbReference>
<evidence type="ECO:0000259" key="1">
    <source>
        <dbReference type="Pfam" id="PF18962"/>
    </source>
</evidence>
<comment type="caution">
    <text evidence="2">The sequence shown here is derived from an EMBL/GenBank/DDBJ whole genome shotgun (WGS) entry which is preliminary data.</text>
</comment>
<dbReference type="SUPFAM" id="SSF49265">
    <property type="entry name" value="Fibronectin type III"/>
    <property type="match status" value="1"/>
</dbReference>
<evidence type="ECO:0000313" key="2">
    <source>
        <dbReference type="EMBL" id="PEN13784.1"/>
    </source>
</evidence>
<gene>
    <name evidence="2" type="ORF">CRI94_06865</name>
</gene>
<dbReference type="GO" id="GO:0008237">
    <property type="term" value="F:metallopeptidase activity"/>
    <property type="evidence" value="ECO:0007669"/>
    <property type="project" value="InterPro"/>
</dbReference>
<dbReference type="InterPro" id="IPR026444">
    <property type="entry name" value="Secre_tail"/>
</dbReference>
<dbReference type="InterPro" id="IPR024079">
    <property type="entry name" value="MetalloPept_cat_dom_sf"/>
</dbReference>
<sequence>MCQFCFPRGNEPPSIVAGFVLDPTSLSFELPTPMSKINVVSRSPFCTVVGVICLLLLMSSQDVFAQQHRLADLKNARKVSNNILPDIEWTCGLTAGDVVESTFVPRAKNQSKATATINVNYGPGFNANPDARDAFQRAVDTWARHLDSPVEILIDATFETFENPAVLGGARPAYVLGDVNGEQLVVAVNILEAIRGDNVENFAPAAGHTSNDPEIFASFNEGRSDWHFGEGPPPAGAIDFESVILHEIGHGLQFASTFSYNTGSGSYSCNGGTGSACWGFGTGRPSTYDQQVVQYNPQTDTAVDMLSFQNDSPSLGDALTVDATEATTEQVRFSGELATGNASLTNGPQPPVLYAPSPWQGGSSLSHLDESTYAAGTENALMTPQIGSGELAREPGPVVCGSLRDMGWPLGPGCLEYIAAPLNLTISAQDLAQGTVELSWFVSSTADVASYTVERRAFDGPFQSIATLPGNAEPTFEDSGVGLGVYTYRLKYEKGNGETGAVEETPTARIGFTDIEGALERGDLVSTITLNWAVPTSTTGYEYVVERTTGAATVDSTFKPVGRVASATEFTDTGIYPATYKYRVRAVDGSGNSITSPSTTVDIEFKGDAFVTGPNPNPISSGMAEAQLVVSTDEAQDVTVGVYNTLGQKVYDERVSMRASSSKTLQIPVGNLGSGVYFVRVQGETFARTQRMAVTR</sequence>
<dbReference type="Gene3D" id="3.40.390.10">
    <property type="entry name" value="Collagenase (Catalytic Domain)"/>
    <property type="match status" value="1"/>
</dbReference>
<protein>
    <recommendedName>
        <fullName evidence="1">Secretion system C-terminal sorting domain-containing protein</fullName>
    </recommendedName>
</protein>
<dbReference type="InterPro" id="IPR036116">
    <property type="entry name" value="FN3_sf"/>
</dbReference>
<proteinExistence type="predicted"/>
<dbReference type="InterPro" id="IPR013783">
    <property type="entry name" value="Ig-like_fold"/>
</dbReference>
<dbReference type="Pfam" id="PF18962">
    <property type="entry name" value="Por_Secre_tail"/>
    <property type="match status" value="1"/>
</dbReference>
<organism evidence="2 3">
    <name type="scientific">Longibacter salinarum</name>
    <dbReference type="NCBI Taxonomy" id="1850348"/>
    <lineage>
        <taxon>Bacteria</taxon>
        <taxon>Pseudomonadati</taxon>
        <taxon>Rhodothermota</taxon>
        <taxon>Rhodothermia</taxon>
        <taxon>Rhodothermales</taxon>
        <taxon>Salisaetaceae</taxon>
        <taxon>Longibacter</taxon>
    </lineage>
</organism>
<dbReference type="Gene3D" id="2.60.40.10">
    <property type="entry name" value="Immunoglobulins"/>
    <property type="match status" value="2"/>
</dbReference>
<name>A0A2A8CYU3_9BACT</name>
<dbReference type="CDD" id="cd00063">
    <property type="entry name" value="FN3"/>
    <property type="match status" value="1"/>
</dbReference>
<accession>A0A2A8CYU3</accession>
<dbReference type="OrthoDB" id="614750at2"/>
<evidence type="ECO:0000313" key="3">
    <source>
        <dbReference type="Proteomes" id="UP000220102"/>
    </source>
</evidence>
<dbReference type="NCBIfam" id="TIGR04183">
    <property type="entry name" value="Por_Secre_tail"/>
    <property type="match status" value="1"/>
</dbReference>